<dbReference type="EMBL" id="CAKMRJ010005634">
    <property type="protein sequence ID" value="CAH1448336.1"/>
    <property type="molecule type" value="Genomic_DNA"/>
</dbReference>
<evidence type="ECO:0000256" key="3">
    <source>
        <dbReference type="ARBA" id="ARBA00023125"/>
    </source>
</evidence>
<dbReference type="Pfam" id="PF18121">
    <property type="entry name" value="TFA2_Winged_2"/>
    <property type="match status" value="1"/>
</dbReference>
<comment type="subunit">
    <text evidence="7">Tetramer of two alpha and two beta chains.</text>
</comment>
<proteinExistence type="inferred from homology"/>
<comment type="subcellular location">
    <subcellularLocation>
        <location evidence="1 7">Nucleus</location>
    </subcellularLocation>
</comment>
<evidence type="ECO:0000256" key="8">
    <source>
        <dbReference type="SAM" id="MobiDB-lite"/>
    </source>
</evidence>
<dbReference type="InterPro" id="IPR003166">
    <property type="entry name" value="TFIIE_bsu_DNA-bd"/>
</dbReference>
<dbReference type="GO" id="GO:0006367">
    <property type="term" value="P:transcription initiation at RNA polymerase II promoter"/>
    <property type="evidence" value="ECO:0007669"/>
    <property type="project" value="UniProtKB-UniRule"/>
</dbReference>
<dbReference type="Proteomes" id="UP001157418">
    <property type="component" value="Unassembled WGS sequence"/>
</dbReference>
<dbReference type="PROSITE" id="PS51351">
    <property type="entry name" value="TFIIE_BETA_C"/>
    <property type="match status" value="1"/>
</dbReference>
<evidence type="ECO:0000256" key="4">
    <source>
        <dbReference type="ARBA" id="ARBA00023163"/>
    </source>
</evidence>
<keyword evidence="2 7" id="KW-0805">Transcription regulation</keyword>
<evidence type="ECO:0000256" key="7">
    <source>
        <dbReference type="PIRNR" id="PIRNR016398"/>
    </source>
</evidence>
<protein>
    <recommendedName>
        <fullName evidence="7">Transcription initiation factor IIE subunit beta</fullName>
    </recommendedName>
</protein>
<keyword evidence="5 7" id="KW-0539">Nucleus</keyword>
<evidence type="ECO:0000313" key="10">
    <source>
        <dbReference type="EMBL" id="CAH1448336.1"/>
    </source>
</evidence>
<evidence type="ECO:0000256" key="6">
    <source>
        <dbReference type="ARBA" id="ARBA00025581"/>
    </source>
</evidence>
<comment type="function">
    <text evidence="6 7">Recruits TFIIH to the initiation complex and stimulates the RNA polymerase II C-terminal domain kinase and DNA-dependent ATPase activities of TFIIH. Both TFIIH and TFIIE are required for promoter clearance by RNA polymerase.</text>
</comment>
<gene>
    <name evidence="10" type="ORF">LVIROSA_LOCUS33890</name>
</gene>
<evidence type="ECO:0000256" key="1">
    <source>
        <dbReference type="ARBA" id="ARBA00004123"/>
    </source>
</evidence>
<evidence type="ECO:0000256" key="2">
    <source>
        <dbReference type="ARBA" id="ARBA00023015"/>
    </source>
</evidence>
<dbReference type="GO" id="GO:0001097">
    <property type="term" value="F:TFIIH-class transcription factor complex binding"/>
    <property type="evidence" value="ECO:0007669"/>
    <property type="project" value="TreeGrafter"/>
</dbReference>
<evidence type="ECO:0000259" key="9">
    <source>
        <dbReference type="PROSITE" id="PS51351"/>
    </source>
</evidence>
<dbReference type="PANTHER" id="PTHR12716:SF8">
    <property type="entry name" value="TRANSCRIPTION INITIATION FACTOR IIE SUBUNIT BETA"/>
    <property type="match status" value="1"/>
</dbReference>
<evidence type="ECO:0000256" key="5">
    <source>
        <dbReference type="ARBA" id="ARBA00023242"/>
    </source>
</evidence>
<dbReference type="AlphaFoldDB" id="A0AAU9PDL9"/>
<accession>A0AAU9PDL9</accession>
<evidence type="ECO:0000313" key="11">
    <source>
        <dbReference type="Proteomes" id="UP001157418"/>
    </source>
</evidence>
<feature type="domain" description="TFIIE beta" evidence="9">
    <location>
        <begin position="59"/>
        <end position="134"/>
    </location>
</feature>
<keyword evidence="4 7" id="KW-0804">Transcription</keyword>
<dbReference type="InterPro" id="IPR040501">
    <property type="entry name" value="TFA2_Winged_2"/>
</dbReference>
<reference evidence="10 11" key="1">
    <citation type="submission" date="2022-01" db="EMBL/GenBank/DDBJ databases">
        <authorList>
            <person name="Xiong W."/>
            <person name="Schranz E."/>
        </authorList>
    </citation>
    <scope>NUCLEOTIDE SEQUENCE [LARGE SCALE GENOMIC DNA]</scope>
</reference>
<organism evidence="10 11">
    <name type="scientific">Lactuca virosa</name>
    <dbReference type="NCBI Taxonomy" id="75947"/>
    <lineage>
        <taxon>Eukaryota</taxon>
        <taxon>Viridiplantae</taxon>
        <taxon>Streptophyta</taxon>
        <taxon>Embryophyta</taxon>
        <taxon>Tracheophyta</taxon>
        <taxon>Spermatophyta</taxon>
        <taxon>Magnoliopsida</taxon>
        <taxon>eudicotyledons</taxon>
        <taxon>Gunneridae</taxon>
        <taxon>Pentapetalae</taxon>
        <taxon>asterids</taxon>
        <taxon>campanulids</taxon>
        <taxon>Asterales</taxon>
        <taxon>Asteraceae</taxon>
        <taxon>Cichorioideae</taxon>
        <taxon>Cichorieae</taxon>
        <taxon>Lactucinae</taxon>
        <taxon>Lactuca</taxon>
    </lineage>
</organism>
<sequence length="280" mass="31725">MASLQESLNSFKKQQEKCQSTPMSKSIAGSKTIVKTATPANTSTELSSPSFKFPNDTKRLQSINNIRKSPIEAQIYRVIDLLFKKRQSFTAEQINEACYVDVKGNKAVFQSLANNSKVNYDGKRFSYKLKYNVREKKELLSLIQTFAEGISVADLKDAYPTIVEDLQALKAGREIWLLSNPDSKEDIAYSNDPQVPFKVDDELKHLFRGIELPHDILEIELDLQKNGMKPATNAANRRVMAQNGNICNKPKQKKKKKVEINKCTKLTNTHLPELFRNLNG</sequence>
<feature type="region of interest" description="Disordered" evidence="8">
    <location>
        <begin position="1"/>
        <end position="32"/>
    </location>
</feature>
<keyword evidence="11" id="KW-1185">Reference proteome</keyword>
<dbReference type="PANTHER" id="PTHR12716">
    <property type="entry name" value="TRANSCRIPTION INITIATION FACTOR IIE, BETA SUBUNIT"/>
    <property type="match status" value="1"/>
</dbReference>
<comment type="similarity">
    <text evidence="7">Belongs to the TFIIE beta subunit family.</text>
</comment>
<comment type="caution">
    <text evidence="10">The sequence shown here is derived from an EMBL/GenBank/DDBJ whole genome shotgun (WGS) entry which is preliminary data.</text>
</comment>
<dbReference type="GO" id="GO:0003677">
    <property type="term" value="F:DNA binding"/>
    <property type="evidence" value="ECO:0007669"/>
    <property type="project" value="UniProtKB-UniRule"/>
</dbReference>
<name>A0AAU9PDL9_9ASTR</name>
<dbReference type="InterPro" id="IPR016656">
    <property type="entry name" value="TFIIE-bsu"/>
</dbReference>
<dbReference type="GO" id="GO:0005673">
    <property type="term" value="C:transcription factor TFIIE complex"/>
    <property type="evidence" value="ECO:0007669"/>
    <property type="project" value="UniProtKB-UniRule"/>
</dbReference>
<keyword evidence="3 7" id="KW-0238">DNA-binding</keyword>
<dbReference type="PIRSF" id="PIRSF016398">
    <property type="entry name" value="TFIIE-beta"/>
    <property type="match status" value="1"/>
</dbReference>